<feature type="domain" description="DUF7487" evidence="1">
    <location>
        <begin position="5"/>
        <end position="99"/>
    </location>
</feature>
<dbReference type="Proteomes" id="UP000287872">
    <property type="component" value="Unassembled WGS sequence"/>
</dbReference>
<reference evidence="2 3" key="1">
    <citation type="submission" date="2018-11" db="EMBL/GenBank/DDBJ databases">
        <title>Genome sequencing and assembly of Clostridium tagluense strain A121.</title>
        <authorList>
            <person name="Murakami T."/>
            <person name="Segawa T."/>
            <person name="Shcherbakova V.A."/>
            <person name="Mori H."/>
            <person name="Yoshimura Y."/>
        </authorList>
    </citation>
    <scope>NUCLEOTIDE SEQUENCE [LARGE SCALE GENOMIC DNA]</scope>
    <source>
        <strain evidence="2 3">A121</strain>
    </source>
</reference>
<keyword evidence="3" id="KW-1185">Reference proteome</keyword>
<evidence type="ECO:0000259" key="1">
    <source>
        <dbReference type="Pfam" id="PF24308"/>
    </source>
</evidence>
<sequence length="234" mass="27298">MYINEYKNKVATTMIKRYGFKSPLQSPKILKKQKETVLKKYGVDNVMKIKEISNKANINAQKTFHLKYGVDNPMRLEFFREKQRMSYFKNGTTPTSNQQRYLNDKLGGILNHPIGQCSLDIAFINEKIYLEYNGGGHDLIVKLGGISRETFNTKEIRRYQFLKSEGWKGIFINSPYDYIPIEDVLKNEIEKAFKWLKTDSKGHSHYNINIGKSINDINFGRLRKINKEDLAEVI</sequence>
<dbReference type="AlphaFoldDB" id="A0A401ULM5"/>
<dbReference type="Pfam" id="PF24308">
    <property type="entry name" value="DUF7487"/>
    <property type="match status" value="1"/>
</dbReference>
<proteinExistence type="predicted"/>
<organism evidence="2 3">
    <name type="scientific">Clostridium tagluense</name>
    <dbReference type="NCBI Taxonomy" id="360422"/>
    <lineage>
        <taxon>Bacteria</taxon>
        <taxon>Bacillati</taxon>
        <taxon>Bacillota</taxon>
        <taxon>Clostridia</taxon>
        <taxon>Eubacteriales</taxon>
        <taxon>Clostridiaceae</taxon>
        <taxon>Clostridium</taxon>
    </lineage>
</organism>
<accession>A0A401ULM5</accession>
<dbReference type="EMBL" id="BHYK01000010">
    <property type="protein sequence ID" value="GCD10427.1"/>
    <property type="molecule type" value="Genomic_DNA"/>
</dbReference>
<comment type="caution">
    <text evidence="2">The sequence shown here is derived from an EMBL/GenBank/DDBJ whole genome shotgun (WGS) entry which is preliminary data.</text>
</comment>
<name>A0A401ULM5_9CLOT</name>
<dbReference type="InterPro" id="IPR055910">
    <property type="entry name" value="DUF7487"/>
</dbReference>
<evidence type="ECO:0000313" key="2">
    <source>
        <dbReference type="EMBL" id="GCD10427.1"/>
    </source>
</evidence>
<gene>
    <name evidence="2" type="ORF">Ctaglu_20500</name>
</gene>
<protein>
    <recommendedName>
        <fullName evidence="1">DUF7487 domain-containing protein</fullName>
    </recommendedName>
</protein>
<dbReference type="RefSeq" id="WP_207669464.1">
    <property type="nucleotide sequence ID" value="NZ_BHYK01000010.1"/>
</dbReference>
<evidence type="ECO:0000313" key="3">
    <source>
        <dbReference type="Proteomes" id="UP000287872"/>
    </source>
</evidence>